<organism evidence="2 3">
    <name type="scientific">Trametes pubescens</name>
    <name type="common">White-rot fungus</name>
    <dbReference type="NCBI Taxonomy" id="154538"/>
    <lineage>
        <taxon>Eukaryota</taxon>
        <taxon>Fungi</taxon>
        <taxon>Dikarya</taxon>
        <taxon>Basidiomycota</taxon>
        <taxon>Agaricomycotina</taxon>
        <taxon>Agaricomycetes</taxon>
        <taxon>Polyporales</taxon>
        <taxon>Polyporaceae</taxon>
        <taxon>Trametes</taxon>
    </lineage>
</organism>
<feature type="signal peptide" evidence="1">
    <location>
        <begin position="1"/>
        <end position="17"/>
    </location>
</feature>
<dbReference type="STRING" id="154538.A0A1M2W0L9"/>
<keyword evidence="3" id="KW-1185">Reference proteome</keyword>
<protein>
    <submittedName>
        <fullName evidence="2">Uncharacterized protein</fullName>
    </submittedName>
</protein>
<feature type="chain" id="PRO_5012612028" evidence="1">
    <location>
        <begin position="18"/>
        <end position="87"/>
    </location>
</feature>
<reference evidence="2 3" key="1">
    <citation type="submission" date="2016-10" db="EMBL/GenBank/DDBJ databases">
        <title>Genome sequence of the basidiomycete white-rot fungus Trametes pubescens.</title>
        <authorList>
            <person name="Makela M.R."/>
            <person name="Granchi Z."/>
            <person name="Peng M."/>
            <person name="De Vries R.P."/>
            <person name="Grigoriev I."/>
            <person name="Riley R."/>
            <person name="Hilden K."/>
        </authorList>
    </citation>
    <scope>NUCLEOTIDE SEQUENCE [LARGE SCALE GENOMIC DNA]</scope>
    <source>
        <strain evidence="2 3">FBCC735</strain>
    </source>
</reference>
<accession>A0A1M2W0L9</accession>
<proteinExistence type="predicted"/>
<gene>
    <name evidence="2" type="ORF">TRAPUB_10154</name>
</gene>
<evidence type="ECO:0000313" key="2">
    <source>
        <dbReference type="EMBL" id="OJT13388.1"/>
    </source>
</evidence>
<evidence type="ECO:0000313" key="3">
    <source>
        <dbReference type="Proteomes" id="UP000184267"/>
    </source>
</evidence>
<comment type="caution">
    <text evidence="2">The sequence shown here is derived from an EMBL/GenBank/DDBJ whole genome shotgun (WGS) entry which is preliminary data.</text>
</comment>
<dbReference type="Proteomes" id="UP000184267">
    <property type="component" value="Unassembled WGS sequence"/>
</dbReference>
<keyword evidence="1" id="KW-0732">Signal</keyword>
<evidence type="ECO:0000256" key="1">
    <source>
        <dbReference type="SAM" id="SignalP"/>
    </source>
</evidence>
<name>A0A1M2W0L9_TRAPU</name>
<dbReference type="EMBL" id="MNAD01000413">
    <property type="protein sequence ID" value="OJT13388.1"/>
    <property type="molecule type" value="Genomic_DNA"/>
</dbReference>
<sequence length="87" mass="9125">MFTTLAALAVLTCSVLASSQVPFHFDATAAAGSAAANPLPVGTFGSPGNLTLSSISSRDEYTAFAHPRFPAHRVRIKQTDFCDPTVK</sequence>
<dbReference type="AlphaFoldDB" id="A0A1M2W0L9"/>